<proteinExistence type="predicted"/>
<dbReference type="PANTHER" id="PTHR43427">
    <property type="entry name" value="CHLORIDE CHANNEL PROTEIN CLC-E"/>
    <property type="match status" value="1"/>
</dbReference>
<feature type="transmembrane region" description="Helical" evidence="10">
    <location>
        <begin position="297"/>
        <end position="319"/>
    </location>
</feature>
<feature type="transmembrane region" description="Helical" evidence="10">
    <location>
        <begin position="331"/>
        <end position="351"/>
    </location>
</feature>
<keyword evidence="5" id="KW-0406">Ion transport</keyword>
<dbReference type="SUPFAM" id="SSF81340">
    <property type="entry name" value="Clc chloride channel"/>
    <property type="match status" value="1"/>
</dbReference>
<feature type="transmembrane region" description="Helical" evidence="10">
    <location>
        <begin position="393"/>
        <end position="415"/>
    </location>
</feature>
<evidence type="ECO:0000256" key="4">
    <source>
        <dbReference type="ARBA" id="ARBA00022989"/>
    </source>
</evidence>
<organism evidence="11 12">
    <name type="scientific">Qingshengfaniella alkalisoli</name>
    <dbReference type="NCBI Taxonomy" id="2599296"/>
    <lineage>
        <taxon>Bacteria</taxon>
        <taxon>Pseudomonadati</taxon>
        <taxon>Pseudomonadota</taxon>
        <taxon>Alphaproteobacteria</taxon>
        <taxon>Rhodobacterales</taxon>
        <taxon>Paracoccaceae</taxon>
        <taxon>Qingshengfaniella</taxon>
    </lineage>
</organism>
<protein>
    <submittedName>
        <fullName evidence="11">Chloride channel protein</fullName>
    </submittedName>
</protein>
<keyword evidence="8" id="KW-0868">Chloride</keyword>
<keyword evidence="6 10" id="KW-0472">Membrane</keyword>
<evidence type="ECO:0000256" key="8">
    <source>
        <dbReference type="ARBA" id="ARBA00023214"/>
    </source>
</evidence>
<dbReference type="InterPro" id="IPR014743">
    <property type="entry name" value="Cl-channel_core"/>
</dbReference>
<reference evidence="11 12" key="1">
    <citation type="submission" date="2019-07" db="EMBL/GenBank/DDBJ databases">
        <title>Litoreibacter alkalisoli sp. nov., isolated from saline-alkaline soil.</title>
        <authorList>
            <person name="Wang S."/>
            <person name="Xu L."/>
            <person name="Xing Y.-T."/>
            <person name="Sun J.-Q."/>
        </authorList>
    </citation>
    <scope>NUCLEOTIDE SEQUENCE [LARGE SCALE GENOMIC DNA]</scope>
    <source>
        <strain evidence="11 12">LN3S51</strain>
    </source>
</reference>
<dbReference type="InterPro" id="IPR050368">
    <property type="entry name" value="ClC-type_chloride_channel"/>
</dbReference>
<dbReference type="PANTHER" id="PTHR43427:SF6">
    <property type="entry name" value="CHLORIDE CHANNEL PROTEIN CLC-E"/>
    <property type="match status" value="1"/>
</dbReference>
<dbReference type="KEGG" id="lit:FPZ52_07255"/>
<dbReference type="PRINTS" id="PR00762">
    <property type="entry name" value="CLCHANNEL"/>
</dbReference>
<feature type="transmembrane region" description="Helical" evidence="10">
    <location>
        <begin position="363"/>
        <end position="381"/>
    </location>
</feature>
<dbReference type="Pfam" id="PF00654">
    <property type="entry name" value="Voltage_CLC"/>
    <property type="match status" value="1"/>
</dbReference>
<keyword evidence="2" id="KW-0813">Transport</keyword>
<comment type="subcellular location">
    <subcellularLocation>
        <location evidence="1">Membrane</location>
        <topology evidence="1">Multi-pass membrane protein</topology>
    </subcellularLocation>
</comment>
<dbReference type="RefSeq" id="WP_146364822.1">
    <property type="nucleotide sequence ID" value="NZ_CP042261.1"/>
</dbReference>
<gene>
    <name evidence="11" type="ORF">FPZ52_07255</name>
</gene>
<evidence type="ECO:0000256" key="2">
    <source>
        <dbReference type="ARBA" id="ARBA00022448"/>
    </source>
</evidence>
<evidence type="ECO:0000256" key="3">
    <source>
        <dbReference type="ARBA" id="ARBA00022692"/>
    </source>
</evidence>
<accession>A0A5B8IVG7</accession>
<dbReference type="Proteomes" id="UP000318483">
    <property type="component" value="Chromosome"/>
</dbReference>
<dbReference type="CDD" id="cd00400">
    <property type="entry name" value="Voltage_gated_ClC"/>
    <property type="match status" value="1"/>
</dbReference>
<evidence type="ECO:0000256" key="10">
    <source>
        <dbReference type="SAM" id="Phobius"/>
    </source>
</evidence>
<dbReference type="EMBL" id="CP042261">
    <property type="protein sequence ID" value="QDY69443.1"/>
    <property type="molecule type" value="Genomic_DNA"/>
</dbReference>
<evidence type="ECO:0000313" key="11">
    <source>
        <dbReference type="EMBL" id="QDY69443.1"/>
    </source>
</evidence>
<feature type="transmembrane region" description="Helical" evidence="10">
    <location>
        <begin position="83"/>
        <end position="104"/>
    </location>
</feature>
<keyword evidence="3 10" id="KW-0812">Transmembrane</keyword>
<dbReference type="GO" id="GO:0005254">
    <property type="term" value="F:chloride channel activity"/>
    <property type="evidence" value="ECO:0007669"/>
    <property type="project" value="UniProtKB-KW"/>
</dbReference>
<dbReference type="InterPro" id="IPR001807">
    <property type="entry name" value="ClC"/>
</dbReference>
<keyword evidence="9" id="KW-0407">Ion channel</keyword>
<dbReference type="GO" id="GO:0034707">
    <property type="term" value="C:chloride channel complex"/>
    <property type="evidence" value="ECO:0007669"/>
    <property type="project" value="UniProtKB-KW"/>
</dbReference>
<name>A0A5B8IVG7_9RHOB</name>
<keyword evidence="12" id="KW-1185">Reference proteome</keyword>
<keyword evidence="4 10" id="KW-1133">Transmembrane helix</keyword>
<evidence type="ECO:0000256" key="6">
    <source>
        <dbReference type="ARBA" id="ARBA00023136"/>
    </source>
</evidence>
<evidence type="ECO:0000256" key="9">
    <source>
        <dbReference type="ARBA" id="ARBA00023303"/>
    </source>
</evidence>
<evidence type="ECO:0000256" key="7">
    <source>
        <dbReference type="ARBA" id="ARBA00023173"/>
    </source>
</evidence>
<feature type="transmembrane region" description="Helical" evidence="10">
    <location>
        <begin position="211"/>
        <end position="230"/>
    </location>
</feature>
<dbReference type="AlphaFoldDB" id="A0A5B8IVG7"/>
<sequence length="561" mass="59061">MSDPKPSVISQQLDEAVAVWRGGWRVVRHKGPSKVQFWFIALVIGTAAGFAALFFRKGIEQLQTLIYGTSDVRLASAAEMLPWYWVLIVPILGGLCVGLILHYFTPDARARSVGDVIEGAALNDGRVETREGLASALASLITLSSGGSSGREGPVVHLAGVISTWVSQRIHADGITGRDLLGCAVAGAVSASFNAPIAGALFALEVVLRHFAVHAFAPIAIASVAGTVINRLEYGGITEFVLPEPGALDFYIELPAFLLLGLLSGVVAAFFMRAMFFSDRLSTAAWQATGLPRWMRPMVAGAVLGLIAIWFPHIIGVGYETTSAALTGNLIWTQAVIFLIVKCAAVSVTLAGRMGGGVFSPSLMIGALLGLAFGIIATGLAPDFSGSETLYALAGMGAVAAAVLGAPISTTMIVFELTGDWQTGIAVMTSVSLSSALASRMVDRSYFLTQLERRGCHMAAGPQSYLLAMFRVSSVMRAMTHPKAPDTSQCEALISQGVFVDRAATLEQALPKFDAGETDFLPVTTQGKDGEPPQLVGSLFQVDALKAYNRALAAVAAEEHS</sequence>
<dbReference type="Gene3D" id="1.10.3080.10">
    <property type="entry name" value="Clc chloride channel"/>
    <property type="match status" value="1"/>
</dbReference>
<evidence type="ECO:0000313" key="12">
    <source>
        <dbReference type="Proteomes" id="UP000318483"/>
    </source>
</evidence>
<keyword evidence="7" id="KW-0869">Chloride channel</keyword>
<feature type="transmembrane region" description="Helical" evidence="10">
    <location>
        <begin position="250"/>
        <end position="276"/>
    </location>
</feature>
<feature type="transmembrane region" description="Helical" evidence="10">
    <location>
        <begin position="35"/>
        <end position="55"/>
    </location>
</feature>
<dbReference type="OrthoDB" id="9767361at2"/>
<evidence type="ECO:0000256" key="5">
    <source>
        <dbReference type="ARBA" id="ARBA00023065"/>
    </source>
</evidence>
<evidence type="ECO:0000256" key="1">
    <source>
        <dbReference type="ARBA" id="ARBA00004141"/>
    </source>
</evidence>